<evidence type="ECO:0000313" key="1">
    <source>
        <dbReference type="EMBL" id="KYG63741.1"/>
    </source>
</evidence>
<evidence type="ECO:0000313" key="2">
    <source>
        <dbReference type="Proteomes" id="UP000075320"/>
    </source>
</evidence>
<organism evidence="1 2">
    <name type="scientific">Bdellovibrio bacteriovorus</name>
    <dbReference type="NCBI Taxonomy" id="959"/>
    <lineage>
        <taxon>Bacteria</taxon>
        <taxon>Pseudomonadati</taxon>
        <taxon>Bdellovibrionota</taxon>
        <taxon>Bdellovibrionia</taxon>
        <taxon>Bdellovibrionales</taxon>
        <taxon>Pseudobdellovibrionaceae</taxon>
        <taxon>Bdellovibrio</taxon>
    </lineage>
</organism>
<gene>
    <name evidence="1" type="ORF">AZI86_13025</name>
</gene>
<name>A0A150WJP1_BDEBC</name>
<dbReference type="RefSeq" id="WP_061835635.1">
    <property type="nucleotide sequence ID" value="NZ_LUKE01000003.1"/>
</dbReference>
<protein>
    <submittedName>
        <fullName evidence="1">Uncharacterized protein</fullName>
    </submittedName>
</protein>
<keyword evidence="2" id="KW-1185">Reference proteome</keyword>
<proteinExistence type="predicted"/>
<sequence>MVKKIGAIGIAVAAAFFLFFKHKTTTSSDIVELNIKRGVSKTEVVVAATPRKTTENKKDFVEDAKSLSSIVKDLSASQYSKHVPGDSEELKLKMKLQKMSSKDWNELAISAIDPATSFADKRSVIYLLKLAGPEAISAMKLIAQSPFVEPVSEHSVPVDRALRLASLEYLDILAGNHAQAGRAISEVSQKLQDPQLRFFAQISFQGISEGSPGRLHRLLSASIQEEVEGL</sequence>
<reference evidence="1 2" key="1">
    <citation type="submission" date="2016-03" db="EMBL/GenBank/DDBJ databases">
        <authorList>
            <person name="Ploux O."/>
        </authorList>
    </citation>
    <scope>NUCLEOTIDE SEQUENCE [LARGE SCALE GENOMIC DNA]</scope>
    <source>
        <strain evidence="1 2">R0</strain>
    </source>
</reference>
<dbReference type="EMBL" id="LUKE01000003">
    <property type="protein sequence ID" value="KYG63741.1"/>
    <property type="molecule type" value="Genomic_DNA"/>
</dbReference>
<accession>A0A150WJP1</accession>
<dbReference type="AlphaFoldDB" id="A0A150WJP1"/>
<comment type="caution">
    <text evidence="1">The sequence shown here is derived from an EMBL/GenBank/DDBJ whole genome shotgun (WGS) entry which is preliminary data.</text>
</comment>
<dbReference type="Proteomes" id="UP000075320">
    <property type="component" value="Unassembled WGS sequence"/>
</dbReference>